<reference evidence="1 2" key="1">
    <citation type="submission" date="2021-01" db="EMBL/GenBank/DDBJ databases">
        <title>Genomic Encyclopedia of Type Strains, Phase IV (KMG-IV): sequencing the most valuable type-strain genomes for metagenomic binning, comparative biology and taxonomic classification.</title>
        <authorList>
            <person name="Goeker M."/>
        </authorList>
    </citation>
    <scope>NUCLEOTIDE SEQUENCE [LARGE SCALE GENOMIC DNA]</scope>
    <source>
        <strain evidence="1 2">DSM 28236</strain>
    </source>
</reference>
<keyword evidence="2" id="KW-1185">Reference proteome</keyword>
<accession>A0ABS2Q1D1</accession>
<comment type="caution">
    <text evidence="1">The sequence shown here is derived from an EMBL/GenBank/DDBJ whole genome shotgun (WGS) entry which is preliminary data.</text>
</comment>
<proteinExistence type="predicted"/>
<dbReference type="EMBL" id="JAFBER010000015">
    <property type="protein sequence ID" value="MBM7646031.1"/>
    <property type="molecule type" value="Genomic_DNA"/>
</dbReference>
<organism evidence="1 2">
    <name type="scientific">Scopulibacillus daqui</name>
    <dbReference type="NCBI Taxonomy" id="1469162"/>
    <lineage>
        <taxon>Bacteria</taxon>
        <taxon>Bacillati</taxon>
        <taxon>Bacillota</taxon>
        <taxon>Bacilli</taxon>
        <taxon>Bacillales</taxon>
        <taxon>Sporolactobacillaceae</taxon>
        <taxon>Scopulibacillus</taxon>
    </lineage>
</organism>
<dbReference type="InterPro" id="IPR046237">
    <property type="entry name" value="DUF6270"/>
</dbReference>
<dbReference type="Pfam" id="PF19786">
    <property type="entry name" value="DUF6270"/>
    <property type="match status" value="1"/>
</dbReference>
<dbReference type="Proteomes" id="UP000808914">
    <property type="component" value="Unassembled WGS sequence"/>
</dbReference>
<name>A0ABS2Q1D1_9BACL</name>
<evidence type="ECO:0000313" key="1">
    <source>
        <dbReference type="EMBL" id="MBM7646031.1"/>
    </source>
</evidence>
<dbReference type="RefSeq" id="WP_205003934.1">
    <property type="nucleotide sequence ID" value="NZ_JAFBER010000015.1"/>
</dbReference>
<evidence type="ECO:0000313" key="2">
    <source>
        <dbReference type="Proteomes" id="UP000808914"/>
    </source>
</evidence>
<sequence length="265" mass="30756">MQKIKVAVIGSAATRGCFELSSLSDLDNILEVSLLHYQSSLISIMSDPVKNVALKTGISPFTKKIMTEDFEKGIFDKLKTIMPDFVVMDFIPDITYGALRIGDAYVTNNKKKLDYAEIPENAESFTISSNQTEYAKKWAASFNRFVKQLKIVCPQTRIVVHSACFVSSYYEKNYQLKSLQRNDIQKKNKLLRTLEGLINDDDIYYIDLTHRKFHSSAMHEWKLSYLHYETKYYNEFLLEFFKLIIKTGLQDQTRDDKCRKLPFLS</sequence>
<protein>
    <submittedName>
        <fullName evidence="1">Uncharacterized protein</fullName>
    </submittedName>
</protein>
<gene>
    <name evidence="1" type="ORF">JOD45_002256</name>
</gene>